<feature type="transmembrane region" description="Helical" evidence="14">
    <location>
        <begin position="179"/>
        <end position="199"/>
    </location>
</feature>
<dbReference type="GO" id="GO:0006955">
    <property type="term" value="P:immune response"/>
    <property type="evidence" value="ECO:0007669"/>
    <property type="project" value="TreeGrafter"/>
</dbReference>
<dbReference type="Gene3D" id="1.20.1070.10">
    <property type="entry name" value="Rhodopsin 7-helix transmembrane proteins"/>
    <property type="match status" value="1"/>
</dbReference>
<dbReference type="InterPro" id="IPR050119">
    <property type="entry name" value="CCR1-9-like"/>
</dbReference>
<comment type="similarity">
    <text evidence="13">Belongs to the G-protein coupled receptor 1 family.</text>
</comment>
<keyword evidence="6 14" id="KW-1133">Transmembrane helix</keyword>
<dbReference type="GO" id="GO:0016493">
    <property type="term" value="F:C-C chemokine receptor activity"/>
    <property type="evidence" value="ECO:0007669"/>
    <property type="project" value="TreeGrafter"/>
</dbReference>
<dbReference type="STRING" id="1676925.ENSPKIP00000032744"/>
<keyword evidence="9" id="KW-1015">Disulfide bond</keyword>
<evidence type="ECO:0000256" key="8">
    <source>
        <dbReference type="ARBA" id="ARBA00023136"/>
    </source>
</evidence>
<evidence type="ECO:0000256" key="7">
    <source>
        <dbReference type="ARBA" id="ARBA00023040"/>
    </source>
</evidence>
<evidence type="ECO:0000256" key="2">
    <source>
        <dbReference type="ARBA" id="ARBA00004651"/>
    </source>
</evidence>
<evidence type="ECO:0000256" key="9">
    <source>
        <dbReference type="ARBA" id="ARBA00023157"/>
    </source>
</evidence>
<dbReference type="PROSITE" id="PS50262">
    <property type="entry name" value="G_PROTEIN_RECEP_F1_2"/>
    <property type="match status" value="1"/>
</dbReference>
<protein>
    <submittedName>
        <fullName evidence="16">C-X3-C motif chemokine receptor 1</fullName>
    </submittedName>
</protein>
<evidence type="ECO:0000256" key="3">
    <source>
        <dbReference type="ARBA" id="ARBA00022475"/>
    </source>
</evidence>
<feature type="transmembrane region" description="Helical" evidence="14">
    <location>
        <begin position="260"/>
        <end position="283"/>
    </location>
</feature>
<reference evidence="16" key="2">
    <citation type="submission" date="2025-09" db="UniProtKB">
        <authorList>
            <consortium name="Ensembl"/>
        </authorList>
    </citation>
    <scope>IDENTIFICATION</scope>
</reference>
<dbReference type="InterPro" id="IPR017452">
    <property type="entry name" value="GPCR_Rhodpsn_7TM"/>
</dbReference>
<dbReference type="PRINTS" id="PR00645">
    <property type="entry name" value="CXCCHMKINER4"/>
</dbReference>
<dbReference type="Proteomes" id="UP000261540">
    <property type="component" value="Unplaced"/>
</dbReference>
<evidence type="ECO:0000256" key="5">
    <source>
        <dbReference type="ARBA" id="ARBA00022753"/>
    </source>
</evidence>
<keyword evidence="10 13" id="KW-0675">Receptor</keyword>
<evidence type="ECO:0000256" key="13">
    <source>
        <dbReference type="RuleBase" id="RU000688"/>
    </source>
</evidence>
<comment type="subcellular location">
    <subcellularLocation>
        <location evidence="2">Cell membrane</location>
        <topology evidence="2">Multi-pass membrane protein</topology>
    </subcellularLocation>
    <subcellularLocation>
        <location evidence="1">Early endosome</location>
    </subcellularLocation>
</comment>
<dbReference type="GO" id="GO:0007204">
    <property type="term" value="P:positive regulation of cytosolic calcium ion concentration"/>
    <property type="evidence" value="ECO:0007669"/>
    <property type="project" value="TreeGrafter"/>
</dbReference>
<evidence type="ECO:0000256" key="4">
    <source>
        <dbReference type="ARBA" id="ARBA00022692"/>
    </source>
</evidence>
<dbReference type="InterPro" id="IPR000355">
    <property type="entry name" value="Chemokine_rcpt"/>
</dbReference>
<feature type="transmembrane region" description="Helical" evidence="14">
    <location>
        <begin position="54"/>
        <end position="73"/>
    </location>
</feature>
<evidence type="ECO:0000313" key="17">
    <source>
        <dbReference type="Proteomes" id="UP000261540"/>
    </source>
</evidence>
<keyword evidence="5" id="KW-0967">Endosome</keyword>
<dbReference type="GeneTree" id="ENSGT01020000230359"/>
<dbReference type="PANTHER" id="PTHR10489:SF686">
    <property type="entry name" value="C-C CHEMOKINE RECEPTOR TYPE 5"/>
    <property type="match status" value="1"/>
</dbReference>
<dbReference type="SUPFAM" id="SSF81321">
    <property type="entry name" value="Family A G protein-coupled receptor-like"/>
    <property type="match status" value="1"/>
</dbReference>
<dbReference type="Ensembl" id="ENSPKIT00000013617.1">
    <property type="protein sequence ID" value="ENSPKIP00000032744.1"/>
    <property type="gene ID" value="ENSPKIG00000012712.1"/>
</dbReference>
<dbReference type="GO" id="GO:0009897">
    <property type="term" value="C:external side of plasma membrane"/>
    <property type="evidence" value="ECO:0007669"/>
    <property type="project" value="TreeGrafter"/>
</dbReference>
<keyword evidence="7 13" id="KW-0297">G-protein coupled receptor</keyword>
<dbReference type="PRINTS" id="PR00237">
    <property type="entry name" value="GPCRRHODOPSN"/>
</dbReference>
<organism evidence="16 17">
    <name type="scientific">Paramormyrops kingsleyae</name>
    <dbReference type="NCBI Taxonomy" id="1676925"/>
    <lineage>
        <taxon>Eukaryota</taxon>
        <taxon>Metazoa</taxon>
        <taxon>Chordata</taxon>
        <taxon>Craniata</taxon>
        <taxon>Vertebrata</taxon>
        <taxon>Euteleostomi</taxon>
        <taxon>Actinopterygii</taxon>
        <taxon>Neopterygii</taxon>
        <taxon>Teleostei</taxon>
        <taxon>Osteoglossocephala</taxon>
        <taxon>Osteoglossomorpha</taxon>
        <taxon>Osteoglossiformes</taxon>
        <taxon>Mormyridae</taxon>
        <taxon>Paramormyrops</taxon>
    </lineage>
</organism>
<dbReference type="PRINTS" id="PR00657">
    <property type="entry name" value="CCCHEMOKINER"/>
</dbReference>
<keyword evidence="17" id="KW-1185">Reference proteome</keyword>
<feature type="domain" description="G-protein coupled receptors family 1 profile" evidence="15">
    <location>
        <begin position="34"/>
        <end position="280"/>
    </location>
</feature>
<reference evidence="16" key="1">
    <citation type="submission" date="2025-08" db="UniProtKB">
        <authorList>
            <consortium name="Ensembl"/>
        </authorList>
    </citation>
    <scope>IDENTIFICATION</scope>
</reference>
<keyword evidence="3" id="KW-1003">Cell membrane</keyword>
<evidence type="ECO:0000259" key="15">
    <source>
        <dbReference type="PROSITE" id="PS50262"/>
    </source>
</evidence>
<sequence length="333" mass="38196">METSMLCNNGNVIAFTTVFVPTLYSFVFIFGFIGNLLVVCVVKYQRMNTMTDICLLNLAVSDLLFVISLPFWTRYLAAGEWGFGDFMCKAVSFLYLMGFYGNIFFMVIMSMDRYLIIVHALTLAKHRSVRLGSALTAVVWLVSLLASLPSMVFSQTKNESTITCKTEFPQDNVLRIVTYYELNILGFIIPLVVMTYCYAKIIPTLVSIKTNKKHRAIKLVLLIVILFFLFWTPYNFVTFLMSLKYLGYFANCDAYNNLEWSLKITEVLAFTHCCLNPVIYAFVGQKFKRLVLKLLQNWLPVCFSRCRSFSTELSERRSSVISRSSEITSARLL</sequence>
<proteinExistence type="inferred from homology"/>
<keyword evidence="11" id="KW-0325">Glycoprotein</keyword>
<evidence type="ECO:0000256" key="6">
    <source>
        <dbReference type="ARBA" id="ARBA00022989"/>
    </source>
</evidence>
<feature type="transmembrane region" description="Helical" evidence="14">
    <location>
        <begin position="128"/>
        <end position="148"/>
    </location>
</feature>
<feature type="transmembrane region" description="Helical" evidence="14">
    <location>
        <begin position="93"/>
        <end position="116"/>
    </location>
</feature>
<evidence type="ECO:0000256" key="11">
    <source>
        <dbReference type="ARBA" id="ARBA00023180"/>
    </source>
</evidence>
<dbReference type="GO" id="GO:0060326">
    <property type="term" value="P:cell chemotaxis"/>
    <property type="evidence" value="ECO:0007669"/>
    <property type="project" value="TreeGrafter"/>
</dbReference>
<feature type="transmembrane region" description="Helical" evidence="14">
    <location>
        <begin position="12"/>
        <end position="42"/>
    </location>
</feature>
<dbReference type="Pfam" id="PF00001">
    <property type="entry name" value="7tm_1"/>
    <property type="match status" value="1"/>
</dbReference>
<dbReference type="PANTHER" id="PTHR10489">
    <property type="entry name" value="CELL ADHESION MOLECULE"/>
    <property type="match status" value="1"/>
</dbReference>
<dbReference type="GO" id="GO:0019722">
    <property type="term" value="P:calcium-mediated signaling"/>
    <property type="evidence" value="ECO:0007669"/>
    <property type="project" value="TreeGrafter"/>
</dbReference>
<accession>A0A3B3SPS0</accession>
<dbReference type="InterPro" id="IPR000276">
    <property type="entry name" value="GPCR_Rhodpsn"/>
</dbReference>
<dbReference type="InterPro" id="IPR001277">
    <property type="entry name" value="CXCR4/ACKR2"/>
</dbReference>
<evidence type="ECO:0000256" key="14">
    <source>
        <dbReference type="SAM" id="Phobius"/>
    </source>
</evidence>
<dbReference type="AlphaFoldDB" id="A0A3B3SPS0"/>
<dbReference type="CDD" id="cd14984">
    <property type="entry name" value="7tmA_Chemokine_R"/>
    <property type="match status" value="1"/>
</dbReference>
<dbReference type="GO" id="GO:0005769">
    <property type="term" value="C:early endosome"/>
    <property type="evidence" value="ECO:0007669"/>
    <property type="project" value="UniProtKB-SubCell"/>
</dbReference>
<name>A0A3B3SPS0_9TELE</name>
<evidence type="ECO:0000256" key="12">
    <source>
        <dbReference type="ARBA" id="ARBA00023224"/>
    </source>
</evidence>
<keyword evidence="12 13" id="KW-0807">Transducer</keyword>
<evidence type="ECO:0000256" key="1">
    <source>
        <dbReference type="ARBA" id="ARBA00004412"/>
    </source>
</evidence>
<keyword evidence="8 14" id="KW-0472">Membrane</keyword>
<feature type="transmembrane region" description="Helical" evidence="14">
    <location>
        <begin position="219"/>
        <end position="240"/>
    </location>
</feature>
<dbReference type="PROSITE" id="PS00237">
    <property type="entry name" value="G_PROTEIN_RECEP_F1_1"/>
    <property type="match status" value="1"/>
</dbReference>
<evidence type="ECO:0000256" key="10">
    <source>
        <dbReference type="ARBA" id="ARBA00023170"/>
    </source>
</evidence>
<dbReference type="GO" id="GO:0019957">
    <property type="term" value="F:C-C chemokine binding"/>
    <property type="evidence" value="ECO:0007669"/>
    <property type="project" value="TreeGrafter"/>
</dbReference>
<keyword evidence="4 13" id="KW-0812">Transmembrane</keyword>
<evidence type="ECO:0000313" key="16">
    <source>
        <dbReference type="Ensembl" id="ENSPKIP00000032744.1"/>
    </source>
</evidence>
<dbReference type="FunFam" id="1.20.1070.10:FF:000026">
    <property type="entry name" value="C-C chemokine receptor type 5"/>
    <property type="match status" value="1"/>
</dbReference>